<evidence type="ECO:0000256" key="2">
    <source>
        <dbReference type="SAM" id="MobiDB-lite"/>
    </source>
</evidence>
<dbReference type="GeneID" id="40325410"/>
<dbReference type="VEuPathDB" id="TriTrypDB:TRSC58_03130"/>
<protein>
    <submittedName>
        <fullName evidence="3">Uncharacterized protein</fullName>
    </submittedName>
</protein>
<dbReference type="AlphaFoldDB" id="A0A3R7KMV6"/>
<sequence length="884" mass="98583">MTALLQQLQHVLATWDSASGAEELGAMDRDRKRGSSKHKHLFMASVEAAVANSNKERTVGDCIGGVGSEGNRGVARKAKGPYPLWLTELDRNSDEEDDDAAVERRSVCNAPDAELHAMSASDRSLNPSALRRRITKVELARAALALFTSNSGIYRPILQKTLGFLFGLIDELLEKKVDFPSGGGVTQNCLPLWSATEKEEVATAHERMRMMEVRMAKLVDEAAMQRDHLKAEIVASQAREAKLEGLLKHQFALSHAREIADDPSIMPGDDKNDACYVKQLIARAANEKAVDELQGEVAALQKGRDELTRRLQELMTLNGKYAQQCVELAARLSVLTDHNIANAVACQKHDNEILVQTHRNERYQRELQITRNVLMSVFMNRHPLLQSWWDSFREKRLEKAAEVFLHIDKVMKEHSSALQGPEGDATSPPTAAESKEDTELERKRDSGTNNKEFLEPNVAANSNTLCRFWLSRAGNNPTTPEHLRSFSSVEYVCVNPLVAENIVYAILSEWRRKEEAKPLDAFTRDYVLQAFHRSGLDSHAPQGASFQHGALDKANKHLAVTYAIDAVSRSPCCGSLTRAFGLVARGHVTANLFRMLEFDVAILISICRFLDIERVSTGEPQGLIPMVQFASVLVAMYPSYPLSWLQQLLDAARNDAGNQTQSFELLNYNVILPERLFLSSASFTVENGGALWNTLFKHLLYEFICDDVEDSWQTIEDVFCTYSTRASVVSEHQLLYEAINHFAAEDVKYWLPAIRVALSSWDDLRAGKASLVLEHVPCVPVMAVAKYLRSKLLIRRGTRPASSKENNALLSALQEKWNKFSGGHGELDFRRYTCLVESLDGRRHAVWGPASMTASGIIRYADPSVDLSVGALLARLKEGNKAEK</sequence>
<evidence type="ECO:0000256" key="1">
    <source>
        <dbReference type="SAM" id="Coils"/>
    </source>
</evidence>
<organism evidence="3 4">
    <name type="scientific">Trypanosoma rangeli</name>
    <dbReference type="NCBI Taxonomy" id="5698"/>
    <lineage>
        <taxon>Eukaryota</taxon>
        <taxon>Discoba</taxon>
        <taxon>Euglenozoa</taxon>
        <taxon>Kinetoplastea</taxon>
        <taxon>Metakinetoplastina</taxon>
        <taxon>Trypanosomatida</taxon>
        <taxon>Trypanosomatidae</taxon>
        <taxon>Trypanosoma</taxon>
        <taxon>Herpetosoma</taxon>
    </lineage>
</organism>
<dbReference type="Proteomes" id="UP000283634">
    <property type="component" value="Unassembled WGS sequence"/>
</dbReference>
<keyword evidence="4" id="KW-1185">Reference proteome</keyword>
<proteinExistence type="predicted"/>
<dbReference type="EMBL" id="MKGL01000030">
    <property type="protein sequence ID" value="RNF10552.1"/>
    <property type="molecule type" value="Genomic_DNA"/>
</dbReference>
<evidence type="ECO:0000313" key="3">
    <source>
        <dbReference type="EMBL" id="RNF10552.1"/>
    </source>
</evidence>
<comment type="caution">
    <text evidence="3">The sequence shown here is derived from an EMBL/GenBank/DDBJ whole genome shotgun (WGS) entry which is preliminary data.</text>
</comment>
<feature type="coiled-coil region" evidence="1">
    <location>
        <begin position="290"/>
        <end position="324"/>
    </location>
</feature>
<feature type="compositionally biased region" description="Basic and acidic residues" evidence="2">
    <location>
        <begin position="433"/>
        <end position="446"/>
    </location>
</feature>
<evidence type="ECO:0000313" key="4">
    <source>
        <dbReference type="Proteomes" id="UP000283634"/>
    </source>
</evidence>
<keyword evidence="1" id="KW-0175">Coiled coil</keyword>
<name>A0A3R7KMV6_TRYRA</name>
<feature type="region of interest" description="Disordered" evidence="2">
    <location>
        <begin position="415"/>
        <end position="456"/>
    </location>
</feature>
<accession>A0A3R7KMV6</accession>
<gene>
    <name evidence="3" type="ORF">TraAM80_01477</name>
</gene>
<dbReference type="RefSeq" id="XP_029241627.1">
    <property type="nucleotide sequence ID" value="XM_029378518.1"/>
</dbReference>
<reference evidence="3 4" key="1">
    <citation type="journal article" date="2018" name="BMC Genomics">
        <title>Genomic comparison of Trypanosoma conorhini and Trypanosoma rangeli to Trypanosoma cruzi strains of high and low virulence.</title>
        <authorList>
            <person name="Bradwell K.R."/>
            <person name="Koparde V.N."/>
            <person name="Matveyev A.V."/>
            <person name="Serrano M.G."/>
            <person name="Alves J.M."/>
            <person name="Parikh H."/>
            <person name="Huang B."/>
            <person name="Lee V."/>
            <person name="Espinosa-Alvarez O."/>
            <person name="Ortiz P.A."/>
            <person name="Costa-Martins A.G."/>
            <person name="Teixeira M.M."/>
            <person name="Buck G.A."/>
        </authorList>
    </citation>
    <scope>NUCLEOTIDE SEQUENCE [LARGE SCALE GENOMIC DNA]</scope>
    <source>
        <strain evidence="3 4">AM80</strain>
    </source>
</reference>
<dbReference type="OrthoDB" id="241957at2759"/>
<dbReference type="OMA" id="HVLATWD"/>